<dbReference type="InterPro" id="IPR044552">
    <property type="entry name" value="GLIP1-5/GLL25"/>
</dbReference>
<reference evidence="2 3" key="1">
    <citation type="journal article" date="2018" name="Sci. Data">
        <title>The draft genome sequence of cork oak.</title>
        <authorList>
            <person name="Ramos A.M."/>
            <person name="Usie A."/>
            <person name="Barbosa P."/>
            <person name="Barros P.M."/>
            <person name="Capote T."/>
            <person name="Chaves I."/>
            <person name="Simoes F."/>
            <person name="Abreu I."/>
            <person name="Carrasquinho I."/>
            <person name="Faro C."/>
            <person name="Guimaraes J.B."/>
            <person name="Mendonca D."/>
            <person name="Nobrega F."/>
            <person name="Rodrigues L."/>
            <person name="Saibo N.J.M."/>
            <person name="Varela M.C."/>
            <person name="Egas C."/>
            <person name="Matos J."/>
            <person name="Miguel C.M."/>
            <person name="Oliveira M.M."/>
            <person name="Ricardo C.P."/>
            <person name="Goncalves S."/>
        </authorList>
    </citation>
    <scope>NUCLEOTIDE SEQUENCE [LARGE SCALE GENOMIC DNA]</scope>
    <source>
        <strain evidence="3">cv. HL8</strain>
    </source>
</reference>
<organism evidence="2 3">
    <name type="scientific">Quercus suber</name>
    <name type="common">Cork oak</name>
    <dbReference type="NCBI Taxonomy" id="58331"/>
    <lineage>
        <taxon>Eukaryota</taxon>
        <taxon>Viridiplantae</taxon>
        <taxon>Streptophyta</taxon>
        <taxon>Embryophyta</taxon>
        <taxon>Tracheophyta</taxon>
        <taxon>Spermatophyta</taxon>
        <taxon>Magnoliopsida</taxon>
        <taxon>eudicotyledons</taxon>
        <taxon>Gunneridae</taxon>
        <taxon>Pentapetalae</taxon>
        <taxon>rosids</taxon>
        <taxon>fabids</taxon>
        <taxon>Fagales</taxon>
        <taxon>Fagaceae</taxon>
        <taxon>Quercus</taxon>
    </lineage>
</organism>
<evidence type="ECO:0000313" key="2">
    <source>
        <dbReference type="EMBL" id="KAK7845963.1"/>
    </source>
</evidence>
<dbReference type="EMBL" id="PKMF04000162">
    <property type="protein sequence ID" value="KAK7845963.1"/>
    <property type="molecule type" value="Genomic_DNA"/>
</dbReference>
<sequence length="90" mass="9991">MVIGNLTICDQGFTEGKIACCGTGPYNGILSCGGKRLVGFEYELCRNTSDYVFFDSGHPTEEAYQQLTELIWSGTRSVIGPYNLKELFEH</sequence>
<keyword evidence="1" id="KW-0732">Signal</keyword>
<evidence type="ECO:0000313" key="3">
    <source>
        <dbReference type="Proteomes" id="UP000237347"/>
    </source>
</evidence>
<evidence type="ECO:0000256" key="1">
    <source>
        <dbReference type="ARBA" id="ARBA00022729"/>
    </source>
</evidence>
<dbReference type="AlphaFoldDB" id="A0AAW0L4S5"/>
<accession>A0AAW0L4S5</accession>
<dbReference type="PANTHER" id="PTHR45966:SF34">
    <property type="entry name" value="GDSL-LIKE LIPASE_ACYLHYDROLASE"/>
    <property type="match status" value="1"/>
</dbReference>
<keyword evidence="3" id="KW-1185">Reference proteome</keyword>
<protein>
    <submittedName>
        <fullName evidence="2">Gdsl esterase/lipase 2</fullName>
    </submittedName>
</protein>
<dbReference type="Gene3D" id="3.40.50.1110">
    <property type="entry name" value="SGNH hydrolase"/>
    <property type="match status" value="1"/>
</dbReference>
<dbReference type="GO" id="GO:0016298">
    <property type="term" value="F:lipase activity"/>
    <property type="evidence" value="ECO:0007669"/>
    <property type="project" value="TreeGrafter"/>
</dbReference>
<gene>
    <name evidence="2" type="primary">GLIP2_0</name>
    <name evidence="2" type="ORF">CFP56_008594</name>
</gene>
<comment type="caution">
    <text evidence="2">The sequence shown here is derived from an EMBL/GenBank/DDBJ whole genome shotgun (WGS) entry which is preliminary data.</text>
</comment>
<proteinExistence type="predicted"/>
<dbReference type="InterPro" id="IPR036514">
    <property type="entry name" value="SGNH_hydro_sf"/>
</dbReference>
<dbReference type="Proteomes" id="UP000237347">
    <property type="component" value="Unassembled WGS sequence"/>
</dbReference>
<name>A0AAW0L4S5_QUESU</name>
<dbReference type="PANTHER" id="PTHR45966">
    <property type="entry name" value="GDSL-LIKE LIPASE/ACYLHYDROLASE"/>
    <property type="match status" value="1"/>
</dbReference>